<evidence type="ECO:0000313" key="5">
    <source>
        <dbReference type="WBParaSite" id="Gr19_v10_g13285.t1"/>
    </source>
</evidence>
<feature type="region of interest" description="Disordered" evidence="2">
    <location>
        <begin position="239"/>
        <end position="309"/>
    </location>
</feature>
<dbReference type="WBParaSite" id="Gr19_v10_g13285.t1">
    <property type="protein sequence ID" value="Gr19_v10_g13285.t1"/>
    <property type="gene ID" value="Gr19_v10_g13285"/>
</dbReference>
<feature type="coiled-coil region" evidence="1">
    <location>
        <begin position="337"/>
        <end position="391"/>
    </location>
</feature>
<feature type="compositionally biased region" description="Basic and acidic residues" evidence="2">
    <location>
        <begin position="649"/>
        <end position="663"/>
    </location>
</feature>
<name>A0A914H231_GLORO</name>
<feature type="coiled-coil region" evidence="1">
    <location>
        <begin position="502"/>
        <end position="536"/>
    </location>
</feature>
<feature type="region of interest" description="Disordered" evidence="2">
    <location>
        <begin position="168"/>
        <end position="199"/>
    </location>
</feature>
<evidence type="ECO:0000256" key="2">
    <source>
        <dbReference type="SAM" id="MobiDB-lite"/>
    </source>
</evidence>
<evidence type="ECO:0000259" key="3">
    <source>
        <dbReference type="Pfam" id="PF16501"/>
    </source>
</evidence>
<keyword evidence="4" id="KW-1185">Reference proteome</keyword>
<dbReference type="InterPro" id="IPR032446">
    <property type="entry name" value="SCAPER_N"/>
</dbReference>
<dbReference type="AlphaFoldDB" id="A0A914H231"/>
<dbReference type="PANTHER" id="PTHR31434">
    <property type="entry name" value="S PHASE CYCLIN A-ASSOCIATED PROTEIN IN THE ENDOPLASMIC RETICULUM"/>
    <property type="match status" value="1"/>
</dbReference>
<accession>A0A914H231</accession>
<protein>
    <recommendedName>
        <fullName evidence="3">S phase cyclin A-associated protein in the endoplasmic reticulum N-terminal domain-containing protein</fullName>
    </recommendedName>
</protein>
<proteinExistence type="predicted"/>
<feature type="compositionally biased region" description="Basic and acidic residues" evidence="2">
    <location>
        <begin position="250"/>
        <end position="283"/>
    </location>
</feature>
<feature type="domain" description="S phase cyclin A-associated protein in the endoplasmic reticulum N-terminal" evidence="3">
    <location>
        <begin position="1"/>
        <end position="59"/>
    </location>
</feature>
<organism evidence="4 5">
    <name type="scientific">Globodera rostochiensis</name>
    <name type="common">Golden nematode worm</name>
    <name type="synonym">Heterodera rostochiensis</name>
    <dbReference type="NCBI Taxonomy" id="31243"/>
    <lineage>
        <taxon>Eukaryota</taxon>
        <taxon>Metazoa</taxon>
        <taxon>Ecdysozoa</taxon>
        <taxon>Nematoda</taxon>
        <taxon>Chromadorea</taxon>
        <taxon>Rhabditida</taxon>
        <taxon>Tylenchina</taxon>
        <taxon>Tylenchomorpha</taxon>
        <taxon>Tylenchoidea</taxon>
        <taxon>Heteroderidae</taxon>
        <taxon>Heteroderinae</taxon>
        <taxon>Globodera</taxon>
    </lineage>
</organism>
<evidence type="ECO:0000313" key="4">
    <source>
        <dbReference type="Proteomes" id="UP000887572"/>
    </source>
</evidence>
<dbReference type="PANTHER" id="PTHR31434:SF2">
    <property type="entry name" value="S PHASE CYCLIN A-ASSOCIATED PROTEIN IN THE ENDOPLASMIC RETICULUM"/>
    <property type="match status" value="1"/>
</dbReference>
<feature type="compositionally biased region" description="Acidic residues" evidence="2">
    <location>
        <begin position="240"/>
        <end position="249"/>
    </location>
</feature>
<feature type="region of interest" description="Disordered" evidence="2">
    <location>
        <begin position="436"/>
        <end position="467"/>
    </location>
</feature>
<keyword evidence="1" id="KW-0175">Coiled coil</keyword>
<feature type="compositionally biased region" description="Basic and acidic residues" evidence="2">
    <location>
        <begin position="168"/>
        <end position="181"/>
    </location>
</feature>
<sequence>MYEICRKQQNFLGCEEAIMFLKNGIRDFLSLIDTIKIEQNWENSEKRPMAPVAWEIRGSISKNNLAPQARNVKEVECQTKFDEDCRANQKEKKEESEWQLVQRKKGAGRSGKNQQNEVNICPFLPVGKQRKAPKSAMDLPQTKASMAKMAYSRQLLFEKHKKTLLEKFNARKRTENREAQSKGKGTAGEPAKTKSSTDLNQIILAEEERKDLEKDGQIVGCLKTLIDRLSDDCEWRAMTEEEESLAQEEESLKKEIEEEEENLPHFVDELVDKDNLKKDDGTVARKGQNEYNNGRVGPINGAEGSSHFRNPGELAQLRAKLLSPTKRRRVEDIDHSSESKLRRAEELRRLLKQEKAQRLNLLHRRVGEERIQKAEEKRQKSLQEIVLKAQEDEMKIIETNLLNSFEAANQRLGKRFTQIRERNRFEKVVLKAEEERQKRIEDNRQQREEAEKRRKHAEEQRAKRLKAQANQGIERQFYAQKHRVKTMEKYRAKLAQHSQKVCQRKESELADKQKLLDKIQRKHEKRTENYEQCKEQSLLGTNQRPINLERVTAAEHGQGEEGVTQTQAMTTSKSCFRCGTKAIFFNDLQLLSHIMSEAHLAKADRKFGSILQSSMFSFDFLKNELEKMTNSDELTEVMTKSTDECSLGRNHETFDDRRDQREK</sequence>
<dbReference type="Pfam" id="PF16501">
    <property type="entry name" value="SCAPER_N"/>
    <property type="match status" value="1"/>
</dbReference>
<feature type="region of interest" description="Disordered" evidence="2">
    <location>
        <begin position="88"/>
        <end position="115"/>
    </location>
</feature>
<feature type="compositionally biased region" description="Basic and acidic residues" evidence="2">
    <location>
        <begin position="436"/>
        <end position="462"/>
    </location>
</feature>
<evidence type="ECO:0000256" key="1">
    <source>
        <dbReference type="SAM" id="Coils"/>
    </source>
</evidence>
<reference evidence="5" key="1">
    <citation type="submission" date="2022-11" db="UniProtKB">
        <authorList>
            <consortium name="WormBaseParasite"/>
        </authorList>
    </citation>
    <scope>IDENTIFICATION</scope>
</reference>
<feature type="region of interest" description="Disordered" evidence="2">
    <location>
        <begin position="639"/>
        <end position="663"/>
    </location>
</feature>
<dbReference type="Proteomes" id="UP000887572">
    <property type="component" value="Unplaced"/>
</dbReference>